<dbReference type="GO" id="GO:0016887">
    <property type="term" value="F:ATP hydrolysis activity"/>
    <property type="evidence" value="ECO:0007669"/>
    <property type="project" value="InterPro"/>
</dbReference>
<protein>
    <submittedName>
        <fullName evidence="5">ABC-type nitrate/sulfonate/bicarbonate transport system, ATPase component</fullName>
    </submittedName>
</protein>
<keyword evidence="6" id="KW-1185">Reference proteome</keyword>
<dbReference type="PANTHER" id="PTHR42788">
    <property type="entry name" value="TAURINE IMPORT ATP-BINDING PROTEIN-RELATED"/>
    <property type="match status" value="1"/>
</dbReference>
<dbReference type="AlphaFoldDB" id="I4CDZ8"/>
<dbReference type="PANTHER" id="PTHR42788:SF13">
    <property type="entry name" value="ALIPHATIC SULFONATES IMPORT ATP-BINDING PROTEIN SSUB"/>
    <property type="match status" value="1"/>
</dbReference>
<dbReference type="STRING" id="706587.Desti_5189"/>
<dbReference type="InterPro" id="IPR003439">
    <property type="entry name" value="ABC_transporter-like_ATP-bd"/>
</dbReference>
<name>I4CDZ8_DESTA</name>
<dbReference type="SUPFAM" id="SSF52540">
    <property type="entry name" value="P-loop containing nucleoside triphosphate hydrolases"/>
    <property type="match status" value="1"/>
</dbReference>
<dbReference type="Gene3D" id="3.40.50.300">
    <property type="entry name" value="P-loop containing nucleotide triphosphate hydrolases"/>
    <property type="match status" value="1"/>
</dbReference>
<proteinExistence type="predicted"/>
<dbReference type="InterPro" id="IPR003593">
    <property type="entry name" value="AAA+_ATPase"/>
</dbReference>
<dbReference type="RefSeq" id="WP_014812890.1">
    <property type="nucleotide sequence ID" value="NC_018025.1"/>
</dbReference>
<feature type="domain" description="ABC transporter" evidence="4">
    <location>
        <begin position="15"/>
        <end position="244"/>
    </location>
</feature>
<dbReference type="InterPro" id="IPR050166">
    <property type="entry name" value="ABC_transporter_ATP-bind"/>
</dbReference>
<dbReference type="Pfam" id="PF00005">
    <property type="entry name" value="ABC_tran"/>
    <property type="match status" value="1"/>
</dbReference>
<dbReference type="Proteomes" id="UP000006055">
    <property type="component" value="Chromosome"/>
</dbReference>
<keyword evidence="2" id="KW-0547">Nucleotide-binding</keyword>
<dbReference type="SMART" id="SM00382">
    <property type="entry name" value="AAA"/>
    <property type="match status" value="1"/>
</dbReference>
<dbReference type="InterPro" id="IPR027417">
    <property type="entry name" value="P-loop_NTPase"/>
</dbReference>
<evidence type="ECO:0000256" key="1">
    <source>
        <dbReference type="ARBA" id="ARBA00022448"/>
    </source>
</evidence>
<organism evidence="5 6">
    <name type="scientific">Desulfomonile tiedjei (strain ATCC 49306 / DSM 6799 / DCB-1)</name>
    <dbReference type="NCBI Taxonomy" id="706587"/>
    <lineage>
        <taxon>Bacteria</taxon>
        <taxon>Pseudomonadati</taxon>
        <taxon>Thermodesulfobacteriota</taxon>
        <taxon>Desulfomonilia</taxon>
        <taxon>Desulfomonilales</taxon>
        <taxon>Desulfomonilaceae</taxon>
        <taxon>Desulfomonile</taxon>
    </lineage>
</organism>
<evidence type="ECO:0000259" key="4">
    <source>
        <dbReference type="PROSITE" id="PS50893"/>
    </source>
</evidence>
<dbReference type="HOGENOM" id="CLU_000604_1_22_7"/>
<evidence type="ECO:0000313" key="6">
    <source>
        <dbReference type="Proteomes" id="UP000006055"/>
    </source>
</evidence>
<dbReference type="eggNOG" id="COG1116">
    <property type="taxonomic scope" value="Bacteria"/>
</dbReference>
<keyword evidence="3" id="KW-0067">ATP-binding</keyword>
<dbReference type="PROSITE" id="PS50893">
    <property type="entry name" value="ABC_TRANSPORTER_2"/>
    <property type="match status" value="1"/>
</dbReference>
<evidence type="ECO:0000256" key="2">
    <source>
        <dbReference type="ARBA" id="ARBA00022741"/>
    </source>
</evidence>
<dbReference type="OrthoDB" id="9809450at2"/>
<dbReference type="GO" id="GO:0005524">
    <property type="term" value="F:ATP binding"/>
    <property type="evidence" value="ECO:0007669"/>
    <property type="project" value="UniProtKB-KW"/>
</dbReference>
<dbReference type="EMBL" id="CP003360">
    <property type="protein sequence ID" value="AFM27789.1"/>
    <property type="molecule type" value="Genomic_DNA"/>
</dbReference>
<dbReference type="CDD" id="cd03293">
    <property type="entry name" value="ABC_NrtD_SsuB_transporters"/>
    <property type="match status" value="1"/>
</dbReference>
<dbReference type="KEGG" id="dti:Desti_5189"/>
<keyword evidence="1" id="KW-0813">Transport</keyword>
<reference evidence="6" key="1">
    <citation type="submission" date="2012-06" db="EMBL/GenBank/DDBJ databases">
        <title>Complete sequence of chromosome of Desulfomonile tiedjei DSM 6799.</title>
        <authorList>
            <person name="Lucas S."/>
            <person name="Copeland A."/>
            <person name="Lapidus A."/>
            <person name="Glavina del Rio T."/>
            <person name="Dalin E."/>
            <person name="Tice H."/>
            <person name="Bruce D."/>
            <person name="Goodwin L."/>
            <person name="Pitluck S."/>
            <person name="Peters L."/>
            <person name="Ovchinnikova G."/>
            <person name="Zeytun A."/>
            <person name="Lu M."/>
            <person name="Kyrpides N."/>
            <person name="Mavromatis K."/>
            <person name="Ivanova N."/>
            <person name="Brettin T."/>
            <person name="Detter J.C."/>
            <person name="Han C."/>
            <person name="Larimer F."/>
            <person name="Land M."/>
            <person name="Hauser L."/>
            <person name="Markowitz V."/>
            <person name="Cheng J.-F."/>
            <person name="Hugenholtz P."/>
            <person name="Woyke T."/>
            <person name="Wu D."/>
            <person name="Spring S."/>
            <person name="Schroeder M."/>
            <person name="Brambilla E."/>
            <person name="Klenk H.-P."/>
            <person name="Eisen J.A."/>
        </authorList>
    </citation>
    <scope>NUCLEOTIDE SEQUENCE [LARGE SCALE GENOMIC DNA]</scope>
    <source>
        <strain evidence="6">ATCC 49306 / DSM 6799 / DCB-1</strain>
    </source>
</reference>
<evidence type="ECO:0000256" key="3">
    <source>
        <dbReference type="ARBA" id="ARBA00022840"/>
    </source>
</evidence>
<accession>I4CDZ8</accession>
<sequence>MSGNGSKPEEKKIKIRFTNFTKSFGDLLVLDNMNFSVMENEFLCIVGPTGCGKTTLCNLITTIYPPTSGEIEINGESANPRRHNISFVFQEPSAFPWRTLWDNVKFGLEIKEGSKSKEEIDERLSEIFRMVKLKGFEEYYPHQISMGMSQRVAIARAFVTRPDLLLMDEPFGQLDIKTRFHMMDEILRLWREIKATIIYVTHNLEEAVYLGQNILVLTQKPTHIKETVEVNLPHPRDYASPEFIDIRKRVTELVKWW</sequence>
<evidence type="ECO:0000313" key="5">
    <source>
        <dbReference type="EMBL" id="AFM27789.1"/>
    </source>
</evidence>
<gene>
    <name evidence="5" type="ordered locus">Desti_5189</name>
</gene>